<dbReference type="Pfam" id="PF00528">
    <property type="entry name" value="BPD_transp_1"/>
    <property type="match status" value="1"/>
</dbReference>
<evidence type="ECO:0000256" key="2">
    <source>
        <dbReference type="ARBA" id="ARBA00022448"/>
    </source>
</evidence>
<gene>
    <name evidence="9" type="ORF">H7C19_16685</name>
</gene>
<proteinExistence type="inferred from homology"/>
<dbReference type="InterPro" id="IPR000515">
    <property type="entry name" value="MetI-like"/>
</dbReference>
<dbReference type="PANTHER" id="PTHR43744">
    <property type="entry name" value="ABC TRANSPORTER PERMEASE PROTEIN MG189-RELATED-RELATED"/>
    <property type="match status" value="1"/>
</dbReference>
<evidence type="ECO:0000256" key="7">
    <source>
        <dbReference type="RuleBase" id="RU363032"/>
    </source>
</evidence>
<dbReference type="GO" id="GO:0005886">
    <property type="term" value="C:plasma membrane"/>
    <property type="evidence" value="ECO:0007669"/>
    <property type="project" value="UniProtKB-SubCell"/>
</dbReference>
<evidence type="ECO:0000256" key="1">
    <source>
        <dbReference type="ARBA" id="ARBA00004651"/>
    </source>
</evidence>
<organism evidence="9 10">
    <name type="scientific">Cohnella nanjingensis</name>
    <dbReference type="NCBI Taxonomy" id="1387779"/>
    <lineage>
        <taxon>Bacteria</taxon>
        <taxon>Bacillati</taxon>
        <taxon>Bacillota</taxon>
        <taxon>Bacilli</taxon>
        <taxon>Bacillales</taxon>
        <taxon>Paenibacillaceae</taxon>
        <taxon>Cohnella</taxon>
    </lineage>
</organism>
<evidence type="ECO:0000259" key="8">
    <source>
        <dbReference type="PROSITE" id="PS50928"/>
    </source>
</evidence>
<keyword evidence="5 7" id="KW-1133">Transmembrane helix</keyword>
<dbReference type="Proteomes" id="UP000547209">
    <property type="component" value="Unassembled WGS sequence"/>
</dbReference>
<comment type="similarity">
    <text evidence="7">Belongs to the binding-protein-dependent transport system permease family.</text>
</comment>
<protein>
    <submittedName>
        <fullName evidence="9">Carbohydrate ABC transporter permease</fullName>
    </submittedName>
</protein>
<dbReference type="Gene3D" id="1.10.3720.10">
    <property type="entry name" value="MetI-like"/>
    <property type="match status" value="1"/>
</dbReference>
<name>A0A7X0RRI5_9BACL</name>
<evidence type="ECO:0000256" key="4">
    <source>
        <dbReference type="ARBA" id="ARBA00022692"/>
    </source>
</evidence>
<sequence length="298" mass="33277">MHRLNAGDRTMLYLIYFLLALLTFSTFYPFWNALVISFNAGQDTSLGGVTFWPRAFTLENYDIIFKDDRLLNAFAISVAKTVVGTVASILATAIFSYGMTLPGLIGRQYYMIFCMITLYFGGGLIPTYLLIRDLHLMNSFLVYIVPVLINVWNMIIFRTFFKGLPEGLQEAAKIDGAGHWGTLFRIVLPLSGPVIATLSLFTAVNQWNEWFYASIYIENAHLLPIQTILRQILNSNIVTENVSTLDAGAQAALGKVQKVTSKSLSMAVMMVATLPIVCVYPFVQRHFVKGVLVGSLKE</sequence>
<feature type="domain" description="ABC transmembrane type-1" evidence="8">
    <location>
        <begin position="70"/>
        <end position="277"/>
    </location>
</feature>
<keyword evidence="3" id="KW-1003">Cell membrane</keyword>
<keyword evidence="6 7" id="KW-0472">Membrane</keyword>
<dbReference type="PANTHER" id="PTHR43744:SF9">
    <property type="entry name" value="POLYGALACTURONAN_RHAMNOGALACTURONAN TRANSPORT SYSTEM PERMEASE PROTEIN YTCP"/>
    <property type="match status" value="1"/>
</dbReference>
<dbReference type="EMBL" id="JACJVP010000026">
    <property type="protein sequence ID" value="MBB6672317.1"/>
    <property type="molecule type" value="Genomic_DNA"/>
</dbReference>
<evidence type="ECO:0000313" key="9">
    <source>
        <dbReference type="EMBL" id="MBB6672317.1"/>
    </source>
</evidence>
<keyword evidence="10" id="KW-1185">Reference proteome</keyword>
<feature type="transmembrane region" description="Helical" evidence="7">
    <location>
        <begin position="182"/>
        <end position="204"/>
    </location>
</feature>
<accession>A0A7X0RRI5</accession>
<dbReference type="SUPFAM" id="SSF161098">
    <property type="entry name" value="MetI-like"/>
    <property type="match status" value="1"/>
</dbReference>
<evidence type="ECO:0000256" key="3">
    <source>
        <dbReference type="ARBA" id="ARBA00022475"/>
    </source>
</evidence>
<feature type="transmembrane region" description="Helical" evidence="7">
    <location>
        <begin position="12"/>
        <end position="31"/>
    </location>
</feature>
<feature type="transmembrane region" description="Helical" evidence="7">
    <location>
        <begin position="74"/>
        <end position="97"/>
    </location>
</feature>
<dbReference type="PROSITE" id="PS50928">
    <property type="entry name" value="ABC_TM1"/>
    <property type="match status" value="1"/>
</dbReference>
<feature type="transmembrane region" description="Helical" evidence="7">
    <location>
        <begin position="264"/>
        <end position="283"/>
    </location>
</feature>
<comment type="subcellular location">
    <subcellularLocation>
        <location evidence="1 7">Cell membrane</location>
        <topology evidence="1 7">Multi-pass membrane protein</topology>
    </subcellularLocation>
</comment>
<dbReference type="InterPro" id="IPR035906">
    <property type="entry name" value="MetI-like_sf"/>
</dbReference>
<dbReference type="RefSeq" id="WP_185143797.1">
    <property type="nucleotide sequence ID" value="NZ_JACJVP010000026.1"/>
</dbReference>
<dbReference type="AlphaFoldDB" id="A0A7X0RRI5"/>
<reference evidence="9 10" key="1">
    <citation type="submission" date="2020-08" db="EMBL/GenBank/DDBJ databases">
        <title>Cohnella phylogeny.</title>
        <authorList>
            <person name="Dunlap C."/>
        </authorList>
    </citation>
    <scope>NUCLEOTIDE SEQUENCE [LARGE SCALE GENOMIC DNA]</scope>
    <source>
        <strain evidence="9 10">DSM 28246</strain>
    </source>
</reference>
<evidence type="ECO:0000256" key="6">
    <source>
        <dbReference type="ARBA" id="ARBA00023136"/>
    </source>
</evidence>
<dbReference type="GO" id="GO:0055085">
    <property type="term" value="P:transmembrane transport"/>
    <property type="evidence" value="ECO:0007669"/>
    <property type="project" value="InterPro"/>
</dbReference>
<keyword evidence="2 7" id="KW-0813">Transport</keyword>
<keyword evidence="4 7" id="KW-0812">Transmembrane</keyword>
<dbReference type="CDD" id="cd06261">
    <property type="entry name" value="TM_PBP2"/>
    <property type="match status" value="1"/>
</dbReference>
<evidence type="ECO:0000256" key="5">
    <source>
        <dbReference type="ARBA" id="ARBA00022989"/>
    </source>
</evidence>
<comment type="caution">
    <text evidence="9">The sequence shown here is derived from an EMBL/GenBank/DDBJ whole genome shotgun (WGS) entry which is preliminary data.</text>
</comment>
<feature type="transmembrane region" description="Helical" evidence="7">
    <location>
        <begin position="109"/>
        <end position="128"/>
    </location>
</feature>
<evidence type="ECO:0000313" key="10">
    <source>
        <dbReference type="Proteomes" id="UP000547209"/>
    </source>
</evidence>
<feature type="transmembrane region" description="Helical" evidence="7">
    <location>
        <begin position="140"/>
        <end position="161"/>
    </location>
</feature>